<feature type="transmembrane region" description="Helical" evidence="1">
    <location>
        <begin position="7"/>
        <end position="28"/>
    </location>
</feature>
<sequence length="156" mass="17370">MFEKKWVRLAFFSPLGGLLIYGFLQFILSNVFSMNQGMMGGMDRNMMSSEMGGSSGSFLFNFITFIFTLLIVLFIFALFIGLFTFLLIYLKRTFFPNMATKQVLKQLISGDSTSNPPATTEALEVNQKPIIRNSAWDNGEEVAAASETGPTSSIKN</sequence>
<proteinExistence type="predicted"/>
<keyword evidence="3" id="KW-1185">Reference proteome</keyword>
<evidence type="ECO:0000256" key="1">
    <source>
        <dbReference type="SAM" id="Phobius"/>
    </source>
</evidence>
<feature type="transmembrane region" description="Helical" evidence="1">
    <location>
        <begin position="58"/>
        <end position="90"/>
    </location>
</feature>
<organism evidence="2 3">
    <name type="scientific">Paenibacillus chondroitinus</name>
    <dbReference type="NCBI Taxonomy" id="59842"/>
    <lineage>
        <taxon>Bacteria</taxon>
        <taxon>Bacillati</taxon>
        <taxon>Bacillota</taxon>
        <taxon>Bacilli</taxon>
        <taxon>Bacillales</taxon>
        <taxon>Paenibacillaceae</taxon>
        <taxon>Paenibacillus</taxon>
    </lineage>
</organism>
<dbReference type="EMBL" id="JAROBY010000041">
    <property type="protein sequence ID" value="MEB4796897.1"/>
    <property type="molecule type" value="Genomic_DNA"/>
</dbReference>
<accession>A0ABU6DHV7</accession>
<keyword evidence="1" id="KW-0812">Transmembrane</keyword>
<dbReference type="RefSeq" id="WP_127455178.1">
    <property type="nucleotide sequence ID" value="NZ_JAROBY010000041.1"/>
</dbReference>
<keyword evidence="1" id="KW-1133">Transmembrane helix</keyword>
<keyword evidence="1" id="KW-0472">Membrane</keyword>
<comment type="caution">
    <text evidence="2">The sequence shown here is derived from an EMBL/GenBank/DDBJ whole genome shotgun (WGS) entry which is preliminary data.</text>
</comment>
<gene>
    <name evidence="2" type="ORF">P5G65_23630</name>
</gene>
<reference evidence="2 3" key="1">
    <citation type="submission" date="2023-03" db="EMBL/GenBank/DDBJ databases">
        <title>Bacillus Genome Sequencing.</title>
        <authorList>
            <person name="Dunlap C."/>
        </authorList>
    </citation>
    <scope>NUCLEOTIDE SEQUENCE [LARGE SCALE GENOMIC DNA]</scope>
    <source>
        <strain evidence="2 3">NRS-1351</strain>
    </source>
</reference>
<protein>
    <submittedName>
        <fullName evidence="2">Uncharacterized protein</fullName>
    </submittedName>
</protein>
<evidence type="ECO:0000313" key="3">
    <source>
        <dbReference type="Proteomes" id="UP001355653"/>
    </source>
</evidence>
<dbReference type="Proteomes" id="UP001355653">
    <property type="component" value="Unassembled WGS sequence"/>
</dbReference>
<name>A0ABU6DHV7_9BACL</name>
<evidence type="ECO:0000313" key="2">
    <source>
        <dbReference type="EMBL" id="MEB4796897.1"/>
    </source>
</evidence>